<evidence type="ECO:0000256" key="6">
    <source>
        <dbReference type="ARBA" id="ARBA00023326"/>
    </source>
</evidence>
<dbReference type="Pfam" id="PF00734">
    <property type="entry name" value="CBM_1"/>
    <property type="match status" value="1"/>
</dbReference>
<dbReference type="InterPro" id="IPR015943">
    <property type="entry name" value="WD40/YVTN_repeat-like_dom_sf"/>
</dbReference>
<dbReference type="GO" id="GO:0030245">
    <property type="term" value="P:cellulose catabolic process"/>
    <property type="evidence" value="ECO:0007669"/>
    <property type="project" value="UniProtKB-KW"/>
</dbReference>
<keyword evidence="5" id="KW-0326">Glycosidase</keyword>
<keyword evidence="2" id="KW-0378">Hydrolase</keyword>
<evidence type="ECO:0000313" key="11">
    <source>
        <dbReference type="EMBL" id="KAK6330567.1"/>
    </source>
</evidence>
<evidence type="ECO:0000256" key="8">
    <source>
        <dbReference type="SAM" id="MobiDB-lite"/>
    </source>
</evidence>
<dbReference type="InterPro" id="IPR035971">
    <property type="entry name" value="CBD_sf"/>
</dbReference>
<dbReference type="PROSITE" id="PS51164">
    <property type="entry name" value="CBM1_2"/>
    <property type="match status" value="1"/>
</dbReference>
<name>A0AAN8MIW6_9PEZI</name>
<evidence type="ECO:0000313" key="12">
    <source>
        <dbReference type="Proteomes" id="UP001313282"/>
    </source>
</evidence>
<evidence type="ECO:0000256" key="4">
    <source>
        <dbReference type="ARBA" id="ARBA00023277"/>
    </source>
</evidence>
<dbReference type="Gene3D" id="2.130.10.10">
    <property type="entry name" value="YVTN repeat-like/Quinoprotein amine dehydrogenase"/>
    <property type="match status" value="2"/>
</dbReference>
<dbReference type="Proteomes" id="UP001313282">
    <property type="component" value="Unassembled WGS sequence"/>
</dbReference>
<feature type="domain" description="CBM1" evidence="10">
    <location>
        <begin position="829"/>
        <end position="865"/>
    </location>
</feature>
<dbReference type="PANTHER" id="PTHR43739:SF2">
    <property type="entry name" value="OLIGOXYLOGLUCAN-REDUCING END-SPECIFIC XYLOGLUCANASE-RELATED"/>
    <property type="match status" value="1"/>
</dbReference>
<dbReference type="FunFam" id="2.130.10.10:FF:000534">
    <property type="entry name" value="Xyloglucanase Xgh74A"/>
    <property type="match status" value="1"/>
</dbReference>
<keyword evidence="6" id="KW-0624">Polysaccharide degradation</keyword>
<gene>
    <name evidence="11" type="ORF">TWF718_002767</name>
</gene>
<feature type="region of interest" description="Disordered" evidence="8">
    <location>
        <begin position="735"/>
        <end position="827"/>
    </location>
</feature>
<comment type="similarity">
    <text evidence="7">Belongs to the glycosyl hydrolase 74 family.</text>
</comment>
<protein>
    <recommendedName>
        <fullName evidence="10">CBM1 domain-containing protein</fullName>
    </recommendedName>
</protein>
<keyword evidence="12" id="KW-1185">Reference proteome</keyword>
<dbReference type="GO" id="GO:0010411">
    <property type="term" value="P:xyloglucan metabolic process"/>
    <property type="evidence" value="ECO:0007669"/>
    <property type="project" value="TreeGrafter"/>
</dbReference>
<proteinExistence type="inferred from homology"/>
<dbReference type="CDD" id="cd15482">
    <property type="entry name" value="Sialidase_non-viral"/>
    <property type="match status" value="1"/>
</dbReference>
<dbReference type="InterPro" id="IPR000254">
    <property type="entry name" value="CBD"/>
</dbReference>
<comment type="caution">
    <text evidence="11">The sequence shown here is derived from an EMBL/GenBank/DDBJ whole genome shotgun (WGS) entry which is preliminary data.</text>
</comment>
<dbReference type="PANTHER" id="PTHR43739">
    <property type="entry name" value="XYLOGLUCANASE (EUROFUNG)"/>
    <property type="match status" value="1"/>
</dbReference>
<dbReference type="EMBL" id="JAVHNR010000011">
    <property type="protein sequence ID" value="KAK6330567.1"/>
    <property type="molecule type" value="Genomic_DNA"/>
</dbReference>
<dbReference type="PROSITE" id="PS00562">
    <property type="entry name" value="CBM1_1"/>
    <property type="match status" value="1"/>
</dbReference>
<evidence type="ECO:0000256" key="5">
    <source>
        <dbReference type="ARBA" id="ARBA00023295"/>
    </source>
</evidence>
<dbReference type="SMART" id="SM00236">
    <property type="entry name" value="fCBD"/>
    <property type="match status" value="1"/>
</dbReference>
<dbReference type="GO" id="GO:0030248">
    <property type="term" value="F:cellulose binding"/>
    <property type="evidence" value="ECO:0007669"/>
    <property type="project" value="InterPro"/>
</dbReference>
<dbReference type="InterPro" id="IPR052025">
    <property type="entry name" value="Xyloglucanase_GH74"/>
</dbReference>
<evidence type="ECO:0000256" key="3">
    <source>
        <dbReference type="ARBA" id="ARBA00023001"/>
    </source>
</evidence>
<keyword evidence="1 9" id="KW-0732">Signal</keyword>
<reference evidence="11 12" key="1">
    <citation type="submission" date="2019-10" db="EMBL/GenBank/DDBJ databases">
        <authorList>
            <person name="Palmer J.M."/>
        </authorList>
    </citation>
    <scope>NUCLEOTIDE SEQUENCE [LARGE SCALE GENOMIC DNA]</scope>
    <source>
        <strain evidence="11 12">TWF718</strain>
    </source>
</reference>
<dbReference type="SUPFAM" id="SSF110296">
    <property type="entry name" value="Oligoxyloglucan reducing end-specific cellobiohydrolase"/>
    <property type="match status" value="2"/>
</dbReference>
<evidence type="ECO:0000256" key="1">
    <source>
        <dbReference type="ARBA" id="ARBA00022729"/>
    </source>
</evidence>
<accession>A0AAN8MIW6</accession>
<keyword evidence="3" id="KW-0136">Cellulose degradation</keyword>
<dbReference type="GO" id="GO:0016798">
    <property type="term" value="F:hydrolase activity, acting on glycosyl bonds"/>
    <property type="evidence" value="ECO:0007669"/>
    <property type="project" value="UniProtKB-KW"/>
</dbReference>
<organism evidence="11 12">
    <name type="scientific">Orbilia javanica</name>
    <dbReference type="NCBI Taxonomy" id="47235"/>
    <lineage>
        <taxon>Eukaryota</taxon>
        <taxon>Fungi</taxon>
        <taxon>Dikarya</taxon>
        <taxon>Ascomycota</taxon>
        <taxon>Pezizomycotina</taxon>
        <taxon>Orbiliomycetes</taxon>
        <taxon>Orbiliales</taxon>
        <taxon>Orbiliaceae</taxon>
        <taxon>Orbilia</taxon>
    </lineage>
</organism>
<feature type="compositionally biased region" description="Low complexity" evidence="8">
    <location>
        <begin position="747"/>
        <end position="826"/>
    </location>
</feature>
<evidence type="ECO:0000259" key="10">
    <source>
        <dbReference type="PROSITE" id="PS51164"/>
    </source>
</evidence>
<evidence type="ECO:0000256" key="9">
    <source>
        <dbReference type="SAM" id="SignalP"/>
    </source>
</evidence>
<keyword evidence="4" id="KW-0119">Carbohydrate metabolism</keyword>
<evidence type="ECO:0000256" key="7">
    <source>
        <dbReference type="ARBA" id="ARBA00037986"/>
    </source>
</evidence>
<dbReference type="GO" id="GO:0005576">
    <property type="term" value="C:extracellular region"/>
    <property type="evidence" value="ECO:0007669"/>
    <property type="project" value="InterPro"/>
</dbReference>
<feature type="signal peptide" evidence="9">
    <location>
        <begin position="1"/>
        <end position="19"/>
    </location>
</feature>
<dbReference type="AlphaFoldDB" id="A0AAN8MIW6"/>
<evidence type="ECO:0000256" key="2">
    <source>
        <dbReference type="ARBA" id="ARBA00022801"/>
    </source>
</evidence>
<feature type="chain" id="PRO_5042860673" description="CBM1 domain-containing protein" evidence="9">
    <location>
        <begin position="20"/>
        <end position="865"/>
    </location>
</feature>
<dbReference type="SUPFAM" id="SSF57180">
    <property type="entry name" value="Cellulose-binding domain"/>
    <property type="match status" value="1"/>
</dbReference>
<sequence>MVAFSTLLAAAAAPLLASAAPSQCYNWKNVKIGGGGGFIPGIVFNPTEKGLAYARTDIGGAYRLNADDSWTPLNDNIGSPNWNHWGVDAIATDPVETNRLYLAVGMYTISWDPNNGAIMRSTDKGNTWSETTLPFKVGGNMPGRGMGERLAIDPHSNNILYFGARSGNGLWKSTDYGVTWAKVTAFTNVGTFKPNATDPNEYMQDPIGIAWVTFDENSGGSKTVATPRIFVGVADLGNSIFVSSNAGSTWTAVAGQPTGYLPHKGVFSAAENVLYITYSNGGGPYDGTLGSVWKYNLTSSVWTNITPPSPSDSTYYGFGGFAVDRQKPGTIMVAALNSWWPDGIIWRSTNSGATWTSIWEWAGYPTRNKYYKIDATPAPWIYDPAATDPKDVGWMMEALVIDPFDSNHWLYGTGATILGSRDLLKWDASPRNVTLKIMADGIEETAIQDLLSPPQGPGILLSGMYDAGGFLHKDLDVAQTPTDQFHIYYTGTTDIDYAGNKPLNLVRVGTQLQELSASNNGGVSWNKIYAANNAQHGTVALSADGDIIIWSPNNGQPIRSQYTNAFTTISALPAYAAIAADRRNNNLFYAASTNQFYVSTNGALAWSATATITGATKAYKIVPNPTASGDVWVSTDNGLYRSTDSGSTFTKIGGVTAGGHFDLGAPKTTGAYWSIAGFFTVDGVAGVYRSDDAGVNWVRINDNYGFGAADANKIAVDYKVYGRIFVGTNGRGIFYGNPSCSSPPPTSSTTTSRTSSSTTPVTTTRTTTPVTTTSTTAVRTSTTTSSTTTTTTTVRTSSTTTAATTTRTTTPSTTVATTTRTTTTSAGGALQSQWGQCGGIGWTGPTACVSPYTCQVGNPYYSQCL</sequence>